<keyword evidence="8 15" id="KW-0347">Helicase</keyword>
<organism evidence="15 16">
    <name type="scientific">Nitzschia inconspicua</name>
    <dbReference type="NCBI Taxonomy" id="303405"/>
    <lineage>
        <taxon>Eukaryota</taxon>
        <taxon>Sar</taxon>
        <taxon>Stramenopiles</taxon>
        <taxon>Ochrophyta</taxon>
        <taxon>Bacillariophyta</taxon>
        <taxon>Bacillariophyceae</taxon>
        <taxon>Bacillariophycidae</taxon>
        <taxon>Bacillariales</taxon>
        <taxon>Bacillariaceae</taxon>
        <taxon>Nitzschia</taxon>
    </lineage>
</organism>
<keyword evidence="4" id="KW-0690">Ribosome biogenesis</keyword>
<evidence type="ECO:0000256" key="7">
    <source>
        <dbReference type="ARBA" id="ARBA00022801"/>
    </source>
</evidence>
<keyword evidence="9" id="KW-0067">ATP-binding</keyword>
<feature type="compositionally biased region" description="Polar residues" evidence="12">
    <location>
        <begin position="790"/>
        <end position="814"/>
    </location>
</feature>
<dbReference type="GO" id="GO:0003676">
    <property type="term" value="F:nucleic acid binding"/>
    <property type="evidence" value="ECO:0007669"/>
    <property type="project" value="InterPro"/>
</dbReference>
<dbReference type="CDD" id="cd00268">
    <property type="entry name" value="DEADc"/>
    <property type="match status" value="1"/>
</dbReference>
<dbReference type="EC" id="3.6.4.13" evidence="3"/>
<protein>
    <recommendedName>
        <fullName evidence="3">RNA helicase</fullName>
        <ecNumber evidence="3">3.6.4.13</ecNumber>
    </recommendedName>
</protein>
<dbReference type="InterPro" id="IPR001650">
    <property type="entry name" value="Helicase_C-like"/>
</dbReference>
<feature type="compositionally biased region" description="Polar residues" evidence="12">
    <location>
        <begin position="621"/>
        <end position="638"/>
    </location>
</feature>
<comment type="function">
    <text evidence="11">ATP-dependent RNA helicase required for 60S ribosomal subunit synthesis. Involved in efficient pre-rRNA processing, predominantly at site A3, which is necessary for the normal formation of 25S and 5.8S rRNAs.</text>
</comment>
<dbReference type="OrthoDB" id="196131at2759"/>
<dbReference type="GO" id="GO:0003724">
    <property type="term" value="F:RNA helicase activity"/>
    <property type="evidence" value="ECO:0007669"/>
    <property type="project" value="UniProtKB-EC"/>
</dbReference>
<dbReference type="InterPro" id="IPR014001">
    <property type="entry name" value="Helicase_ATP-bd"/>
</dbReference>
<dbReference type="CDD" id="cd18787">
    <property type="entry name" value="SF2_C_DEAD"/>
    <property type="match status" value="1"/>
</dbReference>
<dbReference type="PANTHER" id="PTHR47958">
    <property type="entry name" value="ATP-DEPENDENT RNA HELICASE DBP3"/>
    <property type="match status" value="1"/>
</dbReference>
<feature type="domain" description="Helicase ATP-binding" evidence="13">
    <location>
        <begin position="257"/>
        <end position="437"/>
    </location>
</feature>
<feature type="region of interest" description="Disordered" evidence="12">
    <location>
        <begin position="770"/>
        <end position="814"/>
    </location>
</feature>
<comment type="subcellular location">
    <subcellularLocation>
        <location evidence="1">Nucleus</location>
        <location evidence="1">Nucleolus</location>
    </subcellularLocation>
</comment>
<dbReference type="InterPro" id="IPR011545">
    <property type="entry name" value="DEAD/DEAH_box_helicase_dom"/>
</dbReference>
<feature type="region of interest" description="Disordered" evidence="12">
    <location>
        <begin position="604"/>
        <end position="667"/>
    </location>
</feature>
<dbReference type="Proteomes" id="UP000693970">
    <property type="component" value="Unassembled WGS sequence"/>
</dbReference>
<dbReference type="AlphaFoldDB" id="A0A9K3L8B2"/>
<dbReference type="InterPro" id="IPR000629">
    <property type="entry name" value="RNA-helicase_DEAD-box_CS"/>
</dbReference>
<evidence type="ECO:0000256" key="1">
    <source>
        <dbReference type="ARBA" id="ARBA00004604"/>
    </source>
</evidence>
<evidence type="ECO:0000256" key="6">
    <source>
        <dbReference type="ARBA" id="ARBA00022741"/>
    </source>
</evidence>
<proteinExistence type="inferred from homology"/>
<dbReference type="SMART" id="SM00487">
    <property type="entry name" value="DEXDc"/>
    <property type="match status" value="1"/>
</dbReference>
<comment type="similarity">
    <text evidence="2">Belongs to the DEAD box helicase family. DDX5/DBP2 subfamily.</text>
</comment>
<dbReference type="InterPro" id="IPR044742">
    <property type="entry name" value="DEAD/DEAH_RhlB"/>
</dbReference>
<evidence type="ECO:0000256" key="11">
    <source>
        <dbReference type="ARBA" id="ARBA00037449"/>
    </source>
</evidence>
<evidence type="ECO:0000256" key="4">
    <source>
        <dbReference type="ARBA" id="ARBA00022517"/>
    </source>
</evidence>
<feature type="compositionally biased region" description="Polar residues" evidence="12">
    <location>
        <begin position="29"/>
        <end position="38"/>
    </location>
</feature>
<keyword evidence="16" id="KW-1185">Reference proteome</keyword>
<feature type="compositionally biased region" description="Basic and acidic residues" evidence="12">
    <location>
        <begin position="103"/>
        <end position="116"/>
    </location>
</feature>
<dbReference type="GO" id="GO:0016787">
    <property type="term" value="F:hydrolase activity"/>
    <property type="evidence" value="ECO:0007669"/>
    <property type="project" value="UniProtKB-KW"/>
</dbReference>
<evidence type="ECO:0000256" key="10">
    <source>
        <dbReference type="ARBA" id="ARBA00023242"/>
    </source>
</evidence>
<evidence type="ECO:0000256" key="3">
    <source>
        <dbReference type="ARBA" id="ARBA00012552"/>
    </source>
</evidence>
<evidence type="ECO:0000256" key="12">
    <source>
        <dbReference type="SAM" id="MobiDB-lite"/>
    </source>
</evidence>
<accession>A0A9K3L8B2</accession>
<evidence type="ECO:0000259" key="13">
    <source>
        <dbReference type="PROSITE" id="PS51192"/>
    </source>
</evidence>
<feature type="compositionally biased region" description="Polar residues" evidence="12">
    <location>
        <begin position="89"/>
        <end position="102"/>
    </location>
</feature>
<evidence type="ECO:0000259" key="14">
    <source>
        <dbReference type="PROSITE" id="PS51194"/>
    </source>
</evidence>
<feature type="compositionally biased region" description="Basic and acidic residues" evidence="12">
    <location>
        <begin position="604"/>
        <end position="619"/>
    </location>
</feature>
<dbReference type="EMBL" id="JAGRRH010000015">
    <property type="protein sequence ID" value="KAG7357407.1"/>
    <property type="molecule type" value="Genomic_DNA"/>
</dbReference>
<dbReference type="PROSITE" id="PS00039">
    <property type="entry name" value="DEAD_ATP_HELICASE"/>
    <property type="match status" value="1"/>
</dbReference>
<dbReference type="Pfam" id="PF00270">
    <property type="entry name" value="DEAD"/>
    <property type="match status" value="1"/>
</dbReference>
<keyword evidence="10" id="KW-0539">Nucleus</keyword>
<reference evidence="15" key="2">
    <citation type="submission" date="2021-04" db="EMBL/GenBank/DDBJ databases">
        <authorList>
            <person name="Podell S."/>
        </authorList>
    </citation>
    <scope>NUCLEOTIDE SEQUENCE</scope>
    <source>
        <strain evidence="15">Hildebrandi</strain>
    </source>
</reference>
<feature type="region of interest" description="Disordered" evidence="12">
    <location>
        <begin position="1"/>
        <end position="116"/>
    </location>
</feature>
<evidence type="ECO:0000313" key="15">
    <source>
        <dbReference type="EMBL" id="KAG7357407.1"/>
    </source>
</evidence>
<dbReference type="GO" id="GO:0005524">
    <property type="term" value="F:ATP binding"/>
    <property type="evidence" value="ECO:0007669"/>
    <property type="project" value="UniProtKB-KW"/>
</dbReference>
<evidence type="ECO:0000313" key="16">
    <source>
        <dbReference type="Proteomes" id="UP000693970"/>
    </source>
</evidence>
<dbReference type="SMART" id="SM00490">
    <property type="entry name" value="HELICc"/>
    <property type="match status" value="1"/>
</dbReference>
<name>A0A9K3L8B2_9STRA</name>
<comment type="caution">
    <text evidence="15">The sequence shown here is derived from an EMBL/GenBank/DDBJ whole genome shotgun (WGS) entry which is preliminary data.</text>
</comment>
<feature type="compositionally biased region" description="Low complexity" evidence="12">
    <location>
        <begin position="775"/>
        <end position="789"/>
    </location>
</feature>
<evidence type="ECO:0000256" key="9">
    <source>
        <dbReference type="ARBA" id="ARBA00022840"/>
    </source>
</evidence>
<feature type="compositionally biased region" description="Acidic residues" evidence="12">
    <location>
        <begin position="1"/>
        <end position="11"/>
    </location>
</feature>
<keyword evidence="5" id="KW-0698">rRNA processing</keyword>
<keyword evidence="6" id="KW-0547">Nucleotide-binding</keyword>
<keyword evidence="7" id="KW-0378">Hydrolase</keyword>
<evidence type="ECO:0000256" key="2">
    <source>
        <dbReference type="ARBA" id="ARBA00009334"/>
    </source>
</evidence>
<gene>
    <name evidence="15" type="ORF">IV203_002095</name>
</gene>
<dbReference type="Pfam" id="PF00271">
    <property type="entry name" value="Helicase_C"/>
    <property type="match status" value="1"/>
</dbReference>
<evidence type="ECO:0000256" key="5">
    <source>
        <dbReference type="ARBA" id="ARBA00022552"/>
    </source>
</evidence>
<reference evidence="15" key="1">
    <citation type="journal article" date="2021" name="Sci. Rep.">
        <title>Diploid genomic architecture of Nitzschia inconspicua, an elite biomass production diatom.</title>
        <authorList>
            <person name="Oliver A."/>
            <person name="Podell S."/>
            <person name="Pinowska A."/>
            <person name="Traller J.C."/>
            <person name="Smith S.R."/>
            <person name="McClure R."/>
            <person name="Beliaev A."/>
            <person name="Bohutskyi P."/>
            <person name="Hill E.A."/>
            <person name="Rabines A."/>
            <person name="Zheng H."/>
            <person name="Allen L.Z."/>
            <person name="Kuo A."/>
            <person name="Grigoriev I.V."/>
            <person name="Allen A.E."/>
            <person name="Hazlebeck D."/>
            <person name="Allen E.E."/>
        </authorList>
    </citation>
    <scope>NUCLEOTIDE SEQUENCE</scope>
    <source>
        <strain evidence="15">Hildebrandi</strain>
    </source>
</reference>
<sequence>MGWFDEDDEDDQKPKATNMMSMMMDTKPLQMSLNGTDPTTRDDETDQQNESKKEKDTLPQNPEGRGKEEEEDEDALDAYMKSLGDKETNLPTSSSKAGGETSSGERLDMENEDEATAHWELSKQAASTDASIGKNGESVAQSEAAIDAKYALDNTFHKAFHQEHDPRNVDIQLKKVQHDQMNYVDFNKCFLTLDQTNKYRNSCESHKWRKENHVHCNPPLDPIYDFAELRDILPPQVFEWNATKNITKPTLVQSQTLGIALAGLDVIATSSTGSGKTLTYLWPMAAHLMANQAGPTKSRSLVLVPTKELALQVEQVAKSMFAKMPITVLAITGGNLGRYQLSQKLQSTKPHCVIATPGRLLDVLSSQQKSKQDWLLPNITLLVLDEADKMIQFGFANQVTQILQNLRPDRQSLLVSATFDSRLQRRCQEWMNHPTRISIGKTGQSSKHVTQHVLCLPDPHAKIAFLKETLPTFVNVGRTLVFCATKHGVEDLAAELRTVLPVETLHGDRHPMDRKAALKAFTNGDIKVLVATDVAGRGLDIPQVSTVVNFDPPKNWETHLHRIGRSGRLSAEDQKQHEGSAYTLLLPSNGDFAKALIRAYEREDRPVPEEVRQLAERSKQHQGSNNHNSNPRNAYNQSGLGYASNEGGGGGTGRAWQGPPKRGRWSISPKRKINDCTIIEQRSLLFLSRDKNLVLWVCDNFDVIFNLDHFHSSLQIGIGMLAKEQVTPNCCVGAQAAIDLNPENSPFVIDNLITICTSVAQVIGEEVPTDPPALLPSAAPSQSPSTAPTNAQEPSQSPTIAPTTLAPSVPTQRPTPEELTCVNFQYGISNSDGFTAEDIFNEIGNTLKTGLIIATRNVTIETLNVTFPRDESGRRLQQQLQRNHLPLESSTSVNAFLAFRPYDHYITHDIVSAANSGTTLQVTDLGRFRHGDEVAKVEPTPMAEGIDYPHTQDHRRAAYLPIGAFDEDARRLAFYTDEFEPLINSIFENPFCDTGIQCMIVDSTVCVLLEEGDDETMVRAALLGGIEQSIRDGSFQAAIPPENQLPSGEDVVDSP</sequence>
<evidence type="ECO:0000256" key="8">
    <source>
        <dbReference type="ARBA" id="ARBA00022806"/>
    </source>
</evidence>
<feature type="domain" description="Helicase C-terminal" evidence="14">
    <location>
        <begin position="465"/>
        <end position="615"/>
    </location>
</feature>
<dbReference type="PROSITE" id="PS51192">
    <property type="entry name" value="HELICASE_ATP_BIND_1"/>
    <property type="match status" value="1"/>
</dbReference>
<dbReference type="PROSITE" id="PS51194">
    <property type="entry name" value="HELICASE_CTER"/>
    <property type="match status" value="1"/>
</dbReference>